<evidence type="ECO:0008006" key="4">
    <source>
        <dbReference type="Google" id="ProtNLM"/>
    </source>
</evidence>
<gene>
    <name evidence="2" type="ORF">SAMN05444274_10676</name>
</gene>
<dbReference type="AlphaFoldDB" id="A0A1M5CDQ7"/>
<protein>
    <recommendedName>
        <fullName evidence="4">Periplasmic heavy metal sensor</fullName>
    </recommendedName>
</protein>
<evidence type="ECO:0000313" key="2">
    <source>
        <dbReference type="EMBL" id="SHF52878.1"/>
    </source>
</evidence>
<dbReference type="OrthoDB" id="1122724at2"/>
<dbReference type="Proteomes" id="UP000184164">
    <property type="component" value="Unassembled WGS sequence"/>
</dbReference>
<evidence type="ECO:0000313" key="3">
    <source>
        <dbReference type="Proteomes" id="UP000184164"/>
    </source>
</evidence>
<reference evidence="2 3" key="1">
    <citation type="submission" date="2016-11" db="EMBL/GenBank/DDBJ databases">
        <authorList>
            <person name="Jaros S."/>
            <person name="Januszkiewicz K."/>
            <person name="Wedrychowicz H."/>
        </authorList>
    </citation>
    <scope>NUCLEOTIDE SEQUENCE [LARGE SCALE GENOMIC DNA]</scope>
    <source>
        <strain evidence="2 3">DSM 26910</strain>
    </source>
</reference>
<dbReference type="STRING" id="1484053.SAMN05444274_10676"/>
<organism evidence="2 3">
    <name type="scientific">Mariniphaga anaerophila</name>
    <dbReference type="NCBI Taxonomy" id="1484053"/>
    <lineage>
        <taxon>Bacteria</taxon>
        <taxon>Pseudomonadati</taxon>
        <taxon>Bacteroidota</taxon>
        <taxon>Bacteroidia</taxon>
        <taxon>Marinilabiliales</taxon>
        <taxon>Prolixibacteraceae</taxon>
        <taxon>Mariniphaga</taxon>
    </lineage>
</organism>
<dbReference type="EMBL" id="FQUM01000006">
    <property type="protein sequence ID" value="SHF52878.1"/>
    <property type="molecule type" value="Genomic_DNA"/>
</dbReference>
<dbReference type="RefSeq" id="WP_073002356.1">
    <property type="nucleotide sequence ID" value="NZ_FQUM01000006.1"/>
</dbReference>
<accession>A0A1M5CDQ7</accession>
<feature type="signal peptide" evidence="1">
    <location>
        <begin position="1"/>
        <end position="22"/>
    </location>
</feature>
<evidence type="ECO:0000256" key="1">
    <source>
        <dbReference type="SAM" id="SignalP"/>
    </source>
</evidence>
<sequence>MKTRKLAFTIIVVMLGVSTVFAQGRRNANRPGAYSQRTSMNILLDLTEEQQAEMDEQVAAHQKDMAEMRVKMRSTYDPIEKNEIRGEMLKKVRDHRISVRNLLTEDQQKKYDILQRQGFNRGRNMAVGQKGMRGRGNFNGCRRGCRYYGS</sequence>
<feature type="chain" id="PRO_5012115533" description="Periplasmic heavy metal sensor" evidence="1">
    <location>
        <begin position="23"/>
        <end position="150"/>
    </location>
</feature>
<keyword evidence="3" id="KW-1185">Reference proteome</keyword>
<name>A0A1M5CDQ7_9BACT</name>
<proteinExistence type="predicted"/>
<keyword evidence="1" id="KW-0732">Signal</keyword>